<gene>
    <name evidence="2" type="ORF">K0M31_001699</name>
</gene>
<evidence type="ECO:0000313" key="2">
    <source>
        <dbReference type="EMBL" id="KAK1137175.1"/>
    </source>
</evidence>
<dbReference type="Pfam" id="PF13843">
    <property type="entry name" value="DDE_Tnp_1_7"/>
    <property type="match status" value="1"/>
</dbReference>
<keyword evidence="3" id="KW-1185">Reference proteome</keyword>
<accession>A0AA40GG61</accession>
<dbReference type="Proteomes" id="UP001177670">
    <property type="component" value="Unassembled WGS sequence"/>
</dbReference>
<evidence type="ECO:0000259" key="1">
    <source>
        <dbReference type="Pfam" id="PF13843"/>
    </source>
</evidence>
<proteinExistence type="predicted"/>
<comment type="caution">
    <text evidence="2">The sequence shown here is derived from an EMBL/GenBank/DDBJ whole genome shotgun (WGS) entry which is preliminary data.</text>
</comment>
<protein>
    <recommendedName>
        <fullName evidence="1">PiggyBac transposable element-derived protein domain-containing protein</fullName>
    </recommendedName>
</protein>
<dbReference type="EMBL" id="JAHYIQ010000001">
    <property type="protein sequence ID" value="KAK1137175.1"/>
    <property type="molecule type" value="Genomic_DNA"/>
</dbReference>
<name>A0AA40GG61_9HYME</name>
<dbReference type="InterPro" id="IPR029526">
    <property type="entry name" value="PGBD"/>
</dbReference>
<sequence length="133" mass="15108">MIAPMDFDYLDDSDSSIQIGHTRKRIRRISSSEDSEVNQCGSFINENYVWKAENHTPIIHDFSSVGGATLNTQNLSRKEVFELFFNKELVTKLITETNKHGETDANFIPLTDNELKVFIALNILMSLVSKPTI</sequence>
<organism evidence="2 3">
    <name type="scientific">Melipona bicolor</name>
    <dbReference type="NCBI Taxonomy" id="60889"/>
    <lineage>
        <taxon>Eukaryota</taxon>
        <taxon>Metazoa</taxon>
        <taxon>Ecdysozoa</taxon>
        <taxon>Arthropoda</taxon>
        <taxon>Hexapoda</taxon>
        <taxon>Insecta</taxon>
        <taxon>Pterygota</taxon>
        <taxon>Neoptera</taxon>
        <taxon>Endopterygota</taxon>
        <taxon>Hymenoptera</taxon>
        <taxon>Apocrita</taxon>
        <taxon>Aculeata</taxon>
        <taxon>Apoidea</taxon>
        <taxon>Anthophila</taxon>
        <taxon>Apidae</taxon>
        <taxon>Melipona</taxon>
    </lineage>
</organism>
<reference evidence="2" key="1">
    <citation type="submission" date="2021-10" db="EMBL/GenBank/DDBJ databases">
        <title>Melipona bicolor Genome sequencing and assembly.</title>
        <authorList>
            <person name="Araujo N.S."/>
            <person name="Arias M.C."/>
        </authorList>
    </citation>
    <scope>NUCLEOTIDE SEQUENCE</scope>
    <source>
        <strain evidence="2">USP_2M_L1-L4_2017</strain>
        <tissue evidence="2">Whole body</tissue>
    </source>
</reference>
<evidence type="ECO:0000313" key="3">
    <source>
        <dbReference type="Proteomes" id="UP001177670"/>
    </source>
</evidence>
<dbReference type="AlphaFoldDB" id="A0AA40GG61"/>
<feature type="domain" description="PiggyBac transposable element-derived protein" evidence="1">
    <location>
        <begin position="78"/>
        <end position="131"/>
    </location>
</feature>